<proteinExistence type="predicted"/>
<evidence type="ECO:0000313" key="2">
    <source>
        <dbReference type="Proteomes" id="UP000538507"/>
    </source>
</evidence>
<comment type="caution">
    <text evidence="1">The sequence shown here is derived from an EMBL/GenBank/DDBJ whole genome shotgun (WGS) entry which is preliminary data.</text>
</comment>
<protein>
    <submittedName>
        <fullName evidence="1">Uncharacterized protein</fullName>
    </submittedName>
</protein>
<organism evidence="1 2">
    <name type="scientific">Rhizobium leguminosarum</name>
    <dbReference type="NCBI Taxonomy" id="384"/>
    <lineage>
        <taxon>Bacteria</taxon>
        <taxon>Pseudomonadati</taxon>
        <taxon>Pseudomonadota</taxon>
        <taxon>Alphaproteobacteria</taxon>
        <taxon>Hyphomicrobiales</taxon>
        <taxon>Rhizobiaceae</taxon>
        <taxon>Rhizobium/Agrobacterium group</taxon>
        <taxon>Rhizobium</taxon>
    </lineage>
</organism>
<accession>A0AAE2MJX6</accession>
<gene>
    <name evidence="1" type="ORF">GGE16_002719</name>
</gene>
<evidence type="ECO:0000313" key="1">
    <source>
        <dbReference type="EMBL" id="MBB4290679.1"/>
    </source>
</evidence>
<reference evidence="1 2" key="1">
    <citation type="submission" date="2020-08" db="EMBL/GenBank/DDBJ databases">
        <title>Genomic Encyclopedia of Type Strains, Phase IV (KMG-V): Genome sequencing to study the core and pangenomes of soil and plant-associated prokaryotes.</title>
        <authorList>
            <person name="Whitman W."/>
        </authorList>
    </citation>
    <scope>NUCLEOTIDE SEQUENCE [LARGE SCALE GENOMIC DNA]</scope>
    <source>
        <strain evidence="1 2">SEMIA 415</strain>
    </source>
</reference>
<dbReference type="EMBL" id="JACIGO010000002">
    <property type="protein sequence ID" value="MBB4290679.1"/>
    <property type="molecule type" value="Genomic_DNA"/>
</dbReference>
<sequence>MVEDEFDLDILLKLQHPLTDLTLRHAGCQKLIGYPAAFGSPEFDRLRAMPPAEFAGAALDIGRSGPRGKSNNPAFTRGGGAAGHFSSHRTQVPLILFVVYGTMVNAFYRSYPLLWRRQNLQSTAVTPPRLRP</sequence>
<dbReference type="AlphaFoldDB" id="A0AAE2MJX6"/>
<name>A0AAE2MJX6_RHILE</name>
<dbReference type="Proteomes" id="UP000538507">
    <property type="component" value="Unassembled WGS sequence"/>
</dbReference>